<dbReference type="Pfam" id="PF04321">
    <property type="entry name" value="RmlD_sub_bind"/>
    <property type="match status" value="1"/>
</dbReference>
<comment type="function">
    <text evidence="2">Catalyzes the reduction of dTDP-6-deoxy-L-lyxo-4-hexulose to yield dTDP-L-rhamnose.</text>
</comment>
<evidence type="ECO:0000256" key="2">
    <source>
        <dbReference type="RuleBase" id="RU364082"/>
    </source>
</evidence>
<dbReference type="PANTHER" id="PTHR10491:SF4">
    <property type="entry name" value="METHIONINE ADENOSYLTRANSFERASE 2 SUBUNIT BETA"/>
    <property type="match status" value="1"/>
</dbReference>
<reference evidence="4 5" key="1">
    <citation type="submission" date="2016-10" db="EMBL/GenBank/DDBJ databases">
        <authorList>
            <person name="de Groot N.N."/>
        </authorList>
    </citation>
    <scope>NUCLEOTIDE SEQUENCE [LARGE SCALE GENOMIC DNA]</scope>
    <source>
        <strain evidence="4 5">M79</strain>
    </source>
</reference>
<dbReference type="InterPro" id="IPR029903">
    <property type="entry name" value="RmlD-like-bd"/>
</dbReference>
<dbReference type="SUPFAM" id="SSF51735">
    <property type="entry name" value="NAD(P)-binding Rossmann-fold domains"/>
    <property type="match status" value="1"/>
</dbReference>
<dbReference type="Proteomes" id="UP000181969">
    <property type="component" value="Unassembled WGS sequence"/>
</dbReference>
<keyword evidence="2" id="KW-0560">Oxidoreductase</keyword>
<evidence type="ECO:0000313" key="5">
    <source>
        <dbReference type="Proteomes" id="UP000181969"/>
    </source>
</evidence>
<dbReference type="EMBL" id="FOTJ01000003">
    <property type="protein sequence ID" value="SFL25960.1"/>
    <property type="molecule type" value="Genomic_DNA"/>
</dbReference>
<name>A0A1I4G8W6_9LACT</name>
<dbReference type="UniPathway" id="UPA00124"/>
<comment type="pathway">
    <text evidence="2">Carbohydrate biosynthesis; dTDP-L-rhamnose biosynthesis.</text>
</comment>
<dbReference type="PANTHER" id="PTHR10491">
    <property type="entry name" value="DTDP-4-DEHYDRORHAMNOSE REDUCTASE"/>
    <property type="match status" value="1"/>
</dbReference>
<dbReference type="GO" id="GO:0005829">
    <property type="term" value="C:cytosol"/>
    <property type="evidence" value="ECO:0007669"/>
    <property type="project" value="TreeGrafter"/>
</dbReference>
<dbReference type="Gene3D" id="3.90.25.10">
    <property type="entry name" value="UDP-galactose 4-epimerase, domain 1"/>
    <property type="match status" value="1"/>
</dbReference>
<dbReference type="NCBIfam" id="TIGR01214">
    <property type="entry name" value="rmlD"/>
    <property type="match status" value="1"/>
</dbReference>
<dbReference type="RefSeq" id="WP_074750764.1">
    <property type="nucleotide sequence ID" value="NZ_FOTJ01000003.1"/>
</dbReference>
<dbReference type="OrthoDB" id="9803892at2"/>
<sequence length="289" mass="32649">MNLIIGKNGLLGRELCLRLEAEKIPYLSTGSQELDITDKAAVDAYFSRYKPQIIYLCAGYTAVEKAEQEERHLAHQVNAVGTENIAQAAEKVGALLLYVSTDYVFSGDLALGKEWEVDAVPQPQTHYGYTKLLGENAVRENTTKHYIIRTSWLFGCYGNNFVSTMKKKAKNKEDQVIMVVNDQFGCPTWTITLADFMIYLVQHKPEYGIYHLSNAKAETENLSWFEFAKYILRKEKVKLLPLATVELSSKVKRPYNSTLSLKKTEAIGFSVPNWQEALNAMQGLEDNGE</sequence>
<dbReference type="GO" id="GO:0019305">
    <property type="term" value="P:dTDP-rhamnose biosynthetic process"/>
    <property type="evidence" value="ECO:0007669"/>
    <property type="project" value="UniProtKB-UniPathway"/>
</dbReference>
<proteinExistence type="inferred from homology"/>
<dbReference type="InterPro" id="IPR005913">
    <property type="entry name" value="dTDP_dehydrorham_reduct"/>
</dbReference>
<protein>
    <recommendedName>
        <fullName evidence="2">dTDP-4-dehydrorhamnose reductase</fullName>
        <ecNumber evidence="2">1.1.1.133</ecNumber>
    </recommendedName>
</protein>
<organism evidence="4 5">
    <name type="scientific">Lactococcus garvieae</name>
    <dbReference type="NCBI Taxonomy" id="1363"/>
    <lineage>
        <taxon>Bacteria</taxon>
        <taxon>Bacillati</taxon>
        <taxon>Bacillota</taxon>
        <taxon>Bacilli</taxon>
        <taxon>Lactobacillales</taxon>
        <taxon>Streptococcaceae</taxon>
        <taxon>Lactococcus</taxon>
    </lineage>
</organism>
<dbReference type="CDD" id="cd05254">
    <property type="entry name" value="dTDP_HR_like_SDR_e"/>
    <property type="match status" value="1"/>
</dbReference>
<evidence type="ECO:0000259" key="3">
    <source>
        <dbReference type="Pfam" id="PF04321"/>
    </source>
</evidence>
<evidence type="ECO:0000256" key="1">
    <source>
        <dbReference type="ARBA" id="ARBA00010944"/>
    </source>
</evidence>
<dbReference type="EC" id="1.1.1.133" evidence="2"/>
<comment type="similarity">
    <text evidence="1 2">Belongs to the dTDP-4-dehydrorhamnose reductase family.</text>
</comment>
<gene>
    <name evidence="4" type="ORF">SAMN05216438_103111</name>
</gene>
<dbReference type="InterPro" id="IPR036291">
    <property type="entry name" value="NAD(P)-bd_dom_sf"/>
</dbReference>
<keyword evidence="2" id="KW-0521">NADP</keyword>
<dbReference type="Gene3D" id="3.40.50.720">
    <property type="entry name" value="NAD(P)-binding Rossmann-like Domain"/>
    <property type="match status" value="1"/>
</dbReference>
<dbReference type="GO" id="GO:0008831">
    <property type="term" value="F:dTDP-4-dehydrorhamnose reductase activity"/>
    <property type="evidence" value="ECO:0007669"/>
    <property type="project" value="UniProtKB-EC"/>
</dbReference>
<feature type="domain" description="RmlD-like substrate binding" evidence="3">
    <location>
        <begin position="3"/>
        <end position="281"/>
    </location>
</feature>
<accession>A0A1I4G8W6</accession>
<dbReference type="AlphaFoldDB" id="A0A1I4G8W6"/>
<evidence type="ECO:0000313" key="4">
    <source>
        <dbReference type="EMBL" id="SFL25960.1"/>
    </source>
</evidence>